<dbReference type="Pfam" id="PF07911">
    <property type="entry name" value="DUF1677"/>
    <property type="match status" value="1"/>
</dbReference>
<dbReference type="PANTHER" id="PTHR33108">
    <property type="entry name" value="OS01G0745000 PROTEIN"/>
    <property type="match status" value="1"/>
</dbReference>
<dbReference type="EMBL" id="SDMP01000006">
    <property type="protein sequence ID" value="RYR55416.1"/>
    <property type="molecule type" value="Genomic_DNA"/>
</dbReference>
<evidence type="ECO:0008006" key="4">
    <source>
        <dbReference type="Google" id="ProtNLM"/>
    </source>
</evidence>
<dbReference type="InterPro" id="IPR012876">
    <property type="entry name" value="DUF1677_pln"/>
</dbReference>
<accession>A0A445CWU6</accession>
<dbReference type="STRING" id="3818.A0A445CWU6"/>
<keyword evidence="3" id="KW-1185">Reference proteome</keyword>
<sequence length="242" mass="27239">MYEEADERLEERRSVSNWGLKAGEEEIDGEAWRRRLLPPVSRWRDGGPHPTGDASPFSDLSSIVHIHEMANDNILKREAKSPSVIECATTAAAATEVETVSAVKCCCCGLVEECTEAYITRVKERFEGRWICGLCGEAVKEERLRSKNKSEDESIMMTMDEAIRSHMKFCQQFRSSISPPNNPTEEFIIAMKNILFRTLDSPRKDSFNGCRPLGRSQSCFSTIQPTTTKTTTTTSQDQTLSE</sequence>
<comment type="caution">
    <text evidence="2">The sequence shown here is derived from an EMBL/GenBank/DDBJ whole genome shotgun (WGS) entry which is preliminary data.</text>
</comment>
<evidence type="ECO:0000313" key="2">
    <source>
        <dbReference type="EMBL" id="RYR55416.1"/>
    </source>
</evidence>
<gene>
    <name evidence="2" type="ORF">Ahy_A06g030637</name>
</gene>
<reference evidence="2 3" key="1">
    <citation type="submission" date="2019-01" db="EMBL/GenBank/DDBJ databases">
        <title>Sequencing of cultivated peanut Arachis hypogaea provides insights into genome evolution and oil improvement.</title>
        <authorList>
            <person name="Chen X."/>
        </authorList>
    </citation>
    <scope>NUCLEOTIDE SEQUENCE [LARGE SCALE GENOMIC DNA]</scope>
    <source>
        <strain evidence="3">cv. Fuhuasheng</strain>
        <tissue evidence="2">Leaves</tissue>
    </source>
</reference>
<dbReference type="AlphaFoldDB" id="A0A445CWU6"/>
<feature type="region of interest" description="Disordered" evidence="1">
    <location>
        <begin position="221"/>
        <end position="242"/>
    </location>
</feature>
<proteinExistence type="predicted"/>
<name>A0A445CWU6_ARAHY</name>
<evidence type="ECO:0000313" key="3">
    <source>
        <dbReference type="Proteomes" id="UP000289738"/>
    </source>
</evidence>
<protein>
    <recommendedName>
        <fullName evidence="4">DUF1677 family protein</fullName>
    </recommendedName>
</protein>
<evidence type="ECO:0000256" key="1">
    <source>
        <dbReference type="SAM" id="MobiDB-lite"/>
    </source>
</evidence>
<feature type="compositionally biased region" description="Low complexity" evidence="1">
    <location>
        <begin position="222"/>
        <end position="242"/>
    </location>
</feature>
<dbReference type="PANTHER" id="PTHR33108:SF78">
    <property type="entry name" value="DUF1677 FAMILY PROTEIN"/>
    <property type="match status" value="1"/>
</dbReference>
<organism evidence="2 3">
    <name type="scientific">Arachis hypogaea</name>
    <name type="common">Peanut</name>
    <dbReference type="NCBI Taxonomy" id="3818"/>
    <lineage>
        <taxon>Eukaryota</taxon>
        <taxon>Viridiplantae</taxon>
        <taxon>Streptophyta</taxon>
        <taxon>Embryophyta</taxon>
        <taxon>Tracheophyta</taxon>
        <taxon>Spermatophyta</taxon>
        <taxon>Magnoliopsida</taxon>
        <taxon>eudicotyledons</taxon>
        <taxon>Gunneridae</taxon>
        <taxon>Pentapetalae</taxon>
        <taxon>rosids</taxon>
        <taxon>fabids</taxon>
        <taxon>Fabales</taxon>
        <taxon>Fabaceae</taxon>
        <taxon>Papilionoideae</taxon>
        <taxon>50 kb inversion clade</taxon>
        <taxon>dalbergioids sensu lato</taxon>
        <taxon>Dalbergieae</taxon>
        <taxon>Pterocarpus clade</taxon>
        <taxon>Arachis</taxon>
    </lineage>
</organism>
<dbReference type="Proteomes" id="UP000289738">
    <property type="component" value="Chromosome A06"/>
</dbReference>